<dbReference type="NCBIfam" id="NF009395">
    <property type="entry name" value="PRK12755.1"/>
    <property type="match status" value="1"/>
</dbReference>
<dbReference type="PANTHER" id="PTHR21225">
    <property type="entry name" value="PHOSPHO-2-DEHYDRO-3-DEOXYHEPTONATE ALDOLASE DAHP SYNTHETASE"/>
    <property type="match status" value="1"/>
</dbReference>
<evidence type="ECO:0000256" key="6">
    <source>
        <dbReference type="ARBA" id="ARBA00023141"/>
    </source>
</evidence>
<dbReference type="GO" id="GO:0042802">
    <property type="term" value="F:identical protein binding"/>
    <property type="evidence" value="ECO:0007669"/>
    <property type="project" value="UniProtKB-ARBA"/>
</dbReference>
<feature type="domain" description="DAHP synthetase I/KDSA" evidence="9">
    <location>
        <begin position="40"/>
        <end position="337"/>
    </location>
</feature>
<dbReference type="InterPro" id="IPR006219">
    <property type="entry name" value="DAHP_synth_1"/>
</dbReference>
<dbReference type="GO" id="GO:0009423">
    <property type="term" value="P:chorismate biosynthetic process"/>
    <property type="evidence" value="ECO:0007669"/>
    <property type="project" value="UniProtKB-UniPathway"/>
</dbReference>
<evidence type="ECO:0000256" key="2">
    <source>
        <dbReference type="ARBA" id="ARBA00004688"/>
    </source>
</evidence>
<evidence type="ECO:0000256" key="1">
    <source>
        <dbReference type="ARBA" id="ARBA00003726"/>
    </source>
</evidence>
<comment type="catalytic activity">
    <reaction evidence="7 8">
        <text>D-erythrose 4-phosphate + phosphoenolpyruvate + H2O = 7-phospho-2-dehydro-3-deoxy-D-arabino-heptonate + phosphate</text>
        <dbReference type="Rhea" id="RHEA:14717"/>
        <dbReference type="ChEBI" id="CHEBI:15377"/>
        <dbReference type="ChEBI" id="CHEBI:16897"/>
        <dbReference type="ChEBI" id="CHEBI:43474"/>
        <dbReference type="ChEBI" id="CHEBI:58394"/>
        <dbReference type="ChEBI" id="CHEBI:58702"/>
        <dbReference type="EC" id="2.5.1.54"/>
    </reaction>
</comment>
<evidence type="ECO:0000256" key="5">
    <source>
        <dbReference type="ARBA" id="ARBA00022679"/>
    </source>
</evidence>
<gene>
    <name evidence="10" type="ordered locus">SpiGrapes_3263</name>
</gene>
<dbReference type="Gene3D" id="3.20.20.70">
    <property type="entry name" value="Aldolase class I"/>
    <property type="match status" value="1"/>
</dbReference>
<dbReference type="OrthoDB" id="9807331at2"/>
<keyword evidence="5 8" id="KW-0808">Transferase</keyword>
<dbReference type="EMBL" id="CP003155">
    <property type="protein sequence ID" value="AEV31007.1"/>
    <property type="molecule type" value="Genomic_DNA"/>
</dbReference>
<dbReference type="HOGENOM" id="CLU_030903_0_1_12"/>
<comment type="pathway">
    <text evidence="2 8">Metabolic intermediate biosynthesis; chorismate biosynthesis; chorismate from D-erythrose 4-phosphate and phosphoenolpyruvate: step 1/7.</text>
</comment>
<dbReference type="FunFam" id="3.20.20.70:FF:000005">
    <property type="entry name" value="Phospho-2-dehydro-3-deoxyheptonate aldolase"/>
    <property type="match status" value="1"/>
</dbReference>
<dbReference type="GO" id="GO:0003849">
    <property type="term" value="F:3-deoxy-7-phosphoheptulonate synthase activity"/>
    <property type="evidence" value="ECO:0007669"/>
    <property type="project" value="UniProtKB-EC"/>
</dbReference>
<dbReference type="PIRSF" id="PIRSF001361">
    <property type="entry name" value="DAHP_synthase"/>
    <property type="match status" value="1"/>
</dbReference>
<evidence type="ECO:0000313" key="11">
    <source>
        <dbReference type="Proteomes" id="UP000005632"/>
    </source>
</evidence>
<dbReference type="InterPro" id="IPR013785">
    <property type="entry name" value="Aldolase_TIM"/>
</dbReference>
<evidence type="ECO:0000256" key="4">
    <source>
        <dbReference type="ARBA" id="ARBA00022605"/>
    </source>
</evidence>
<dbReference type="AlphaFoldDB" id="G8QR72"/>
<dbReference type="PANTHER" id="PTHR21225:SF10">
    <property type="entry name" value="PHOSPHO-2-DEHYDRO-3-DEOXYHEPTONATE ALDOLASE, TYR-SENSITIVE"/>
    <property type="match status" value="1"/>
</dbReference>
<dbReference type="Pfam" id="PF00793">
    <property type="entry name" value="DAHP_synth_1"/>
    <property type="match status" value="1"/>
</dbReference>
<comment type="similarity">
    <text evidence="3 8">Belongs to the class-I DAHP synthase family.</text>
</comment>
<organism evidence="10 11">
    <name type="scientific">Sphaerochaeta pleomorpha (strain ATCC BAA-1885 / DSM 22778 / Grapes)</name>
    <dbReference type="NCBI Taxonomy" id="158190"/>
    <lineage>
        <taxon>Bacteria</taxon>
        <taxon>Pseudomonadati</taxon>
        <taxon>Spirochaetota</taxon>
        <taxon>Spirochaetia</taxon>
        <taxon>Spirochaetales</taxon>
        <taxon>Sphaerochaetaceae</taxon>
        <taxon>Sphaerochaeta</taxon>
    </lineage>
</organism>
<dbReference type="STRING" id="158190.SpiGrapes_3263"/>
<evidence type="ECO:0000259" key="9">
    <source>
        <dbReference type="Pfam" id="PF00793"/>
    </source>
</evidence>
<dbReference type="RefSeq" id="WP_014271846.1">
    <property type="nucleotide sequence ID" value="NC_016633.1"/>
</dbReference>
<evidence type="ECO:0000256" key="7">
    <source>
        <dbReference type="ARBA" id="ARBA00047508"/>
    </source>
</evidence>
<keyword evidence="11" id="KW-1185">Reference proteome</keyword>
<dbReference type="GO" id="GO:0009073">
    <property type="term" value="P:aromatic amino acid family biosynthetic process"/>
    <property type="evidence" value="ECO:0007669"/>
    <property type="project" value="UniProtKB-KW"/>
</dbReference>
<sequence length="358" mass="39668">MSNVDIRIRKTESLATPDELIKKFPVSEEIASSINLSRQVVNDIIKGRDHRLLAIVGPCSLHDRKAALEYAHRLKDLAEKVKDEMYIVMRTYFEKPRTVLGWKGLILDPNMDGSYDIGSGIAIARSLLLDIVSIGMPVGCEVLDPIIPQYIDELMSWSSIGARTTESQIHRNLASGLSVAVGFKNSTSGDLSNAINAIQCAYNPASFIGMDRSGASTIFRTTGNDCCHLILRGGDNSPNYYEDDVESARNMMIKSDLNPAIIIDCSHANSRKNYDRQKRVLRSVVDQVCWGEKAIKGFMLESNLICGSQKIPSDLSDLKYGVSITDGCLGWDETERILIRSCEMLHRSFQGDGQSMPL</sequence>
<dbReference type="GO" id="GO:0008652">
    <property type="term" value="P:amino acid biosynthetic process"/>
    <property type="evidence" value="ECO:0007669"/>
    <property type="project" value="UniProtKB-KW"/>
</dbReference>
<dbReference type="GO" id="GO:0005737">
    <property type="term" value="C:cytoplasm"/>
    <property type="evidence" value="ECO:0007669"/>
    <property type="project" value="TreeGrafter"/>
</dbReference>
<comment type="function">
    <text evidence="1 8">Stereospecific condensation of phosphoenolpyruvate (PEP) and D-erythrose-4-phosphate (E4P) giving rise to 3-deoxy-D-arabino-heptulosonate-7-phosphate (DAHP).</text>
</comment>
<evidence type="ECO:0000256" key="3">
    <source>
        <dbReference type="ARBA" id="ARBA00007985"/>
    </source>
</evidence>
<evidence type="ECO:0000313" key="10">
    <source>
        <dbReference type="EMBL" id="AEV31007.1"/>
    </source>
</evidence>
<evidence type="ECO:0000256" key="8">
    <source>
        <dbReference type="PIRNR" id="PIRNR001361"/>
    </source>
</evidence>
<dbReference type="UniPathway" id="UPA00053">
    <property type="reaction ID" value="UER00084"/>
</dbReference>
<dbReference type="Proteomes" id="UP000005632">
    <property type="component" value="Chromosome"/>
</dbReference>
<protein>
    <recommendedName>
        <fullName evidence="8">Phospho-2-dehydro-3-deoxyheptonate aldolase</fullName>
        <ecNumber evidence="8">2.5.1.54</ecNumber>
    </recommendedName>
</protein>
<reference evidence="10 11" key="1">
    <citation type="submission" date="2011-11" db="EMBL/GenBank/DDBJ databases">
        <title>Complete sequence of Spirochaeta sp. grapes.</title>
        <authorList>
            <consortium name="US DOE Joint Genome Institute"/>
            <person name="Lucas S."/>
            <person name="Han J."/>
            <person name="Lapidus A."/>
            <person name="Cheng J.-F."/>
            <person name="Goodwin L."/>
            <person name="Pitluck S."/>
            <person name="Peters L."/>
            <person name="Ovchinnikova G."/>
            <person name="Munk A.C."/>
            <person name="Detter J.C."/>
            <person name="Han C."/>
            <person name="Tapia R."/>
            <person name="Land M."/>
            <person name="Hauser L."/>
            <person name="Kyrpides N."/>
            <person name="Ivanova N."/>
            <person name="Pagani I."/>
            <person name="Ritalahtilisa K."/>
            <person name="Loeffler F."/>
            <person name="Woyke T."/>
        </authorList>
    </citation>
    <scope>NUCLEOTIDE SEQUENCE [LARGE SCALE GENOMIC DNA]</scope>
    <source>
        <strain evidence="11">ATCC BAA-1885 / DSM 22778 / Grapes</strain>
    </source>
</reference>
<dbReference type="NCBIfam" id="TIGR00034">
    <property type="entry name" value="aroFGH"/>
    <property type="match status" value="1"/>
</dbReference>
<dbReference type="eggNOG" id="COG0722">
    <property type="taxonomic scope" value="Bacteria"/>
</dbReference>
<keyword evidence="6 8" id="KW-0057">Aromatic amino acid biosynthesis</keyword>
<dbReference type="SUPFAM" id="SSF51569">
    <property type="entry name" value="Aldolase"/>
    <property type="match status" value="1"/>
</dbReference>
<accession>G8QR72</accession>
<dbReference type="EC" id="2.5.1.54" evidence="8"/>
<proteinExistence type="inferred from homology"/>
<dbReference type="KEGG" id="sgp:SpiGrapes_3263"/>
<keyword evidence="4 8" id="KW-0028">Amino-acid biosynthesis</keyword>
<name>G8QR72_SPHPG</name>
<dbReference type="InterPro" id="IPR006218">
    <property type="entry name" value="DAHP1/KDSA"/>
</dbReference>